<keyword evidence="2" id="KW-0413">Isomerase</keyword>
<dbReference type="PANTHER" id="PTHR47512">
    <property type="entry name" value="EXPRESSED PROTEIN"/>
    <property type="match status" value="1"/>
</dbReference>
<keyword evidence="3" id="KW-1185">Reference proteome</keyword>
<evidence type="ECO:0000313" key="3">
    <source>
        <dbReference type="Proteomes" id="UP001237642"/>
    </source>
</evidence>
<reference evidence="2" key="2">
    <citation type="submission" date="2023-05" db="EMBL/GenBank/DDBJ databases">
        <authorList>
            <person name="Schelkunov M.I."/>
        </authorList>
    </citation>
    <scope>NUCLEOTIDE SEQUENCE</scope>
    <source>
        <strain evidence="2">Hsosn_3</strain>
        <tissue evidence="2">Leaf</tissue>
    </source>
</reference>
<feature type="region of interest" description="Disordered" evidence="1">
    <location>
        <begin position="1"/>
        <end position="29"/>
    </location>
</feature>
<comment type="caution">
    <text evidence="2">The sequence shown here is derived from an EMBL/GenBank/DDBJ whole genome shotgun (WGS) entry which is preliminary data.</text>
</comment>
<gene>
    <name evidence="2" type="ORF">POM88_044322</name>
</gene>
<dbReference type="Proteomes" id="UP001237642">
    <property type="component" value="Unassembled WGS sequence"/>
</dbReference>
<dbReference type="GO" id="GO:0016853">
    <property type="term" value="F:isomerase activity"/>
    <property type="evidence" value="ECO:0007669"/>
    <property type="project" value="UniProtKB-KW"/>
</dbReference>
<organism evidence="2 3">
    <name type="scientific">Heracleum sosnowskyi</name>
    <dbReference type="NCBI Taxonomy" id="360622"/>
    <lineage>
        <taxon>Eukaryota</taxon>
        <taxon>Viridiplantae</taxon>
        <taxon>Streptophyta</taxon>
        <taxon>Embryophyta</taxon>
        <taxon>Tracheophyta</taxon>
        <taxon>Spermatophyta</taxon>
        <taxon>Magnoliopsida</taxon>
        <taxon>eudicotyledons</taxon>
        <taxon>Gunneridae</taxon>
        <taxon>Pentapetalae</taxon>
        <taxon>asterids</taxon>
        <taxon>campanulids</taxon>
        <taxon>Apiales</taxon>
        <taxon>Apiaceae</taxon>
        <taxon>Apioideae</taxon>
        <taxon>apioid superclade</taxon>
        <taxon>Tordylieae</taxon>
        <taxon>Tordyliinae</taxon>
        <taxon>Heracleum</taxon>
    </lineage>
</organism>
<proteinExistence type="predicted"/>
<name>A0AAD8H4Z1_9APIA</name>
<feature type="region of interest" description="Disordered" evidence="1">
    <location>
        <begin position="207"/>
        <end position="234"/>
    </location>
</feature>
<feature type="compositionally biased region" description="Acidic residues" evidence="1">
    <location>
        <begin position="211"/>
        <end position="234"/>
    </location>
</feature>
<dbReference type="AlphaFoldDB" id="A0AAD8H4Z1"/>
<evidence type="ECO:0000313" key="2">
    <source>
        <dbReference type="EMBL" id="KAK1359848.1"/>
    </source>
</evidence>
<sequence length="318" mass="34816">METPISARRVTRSQALALSGNKNTNIPISKKVEGTNKGAVETRQKTGKQQDRYVLMDISNDSPIVGLAMESLETPSFTVSQKRSCAKKSDTPGSGESLLRGQVKTLLQKVEEVEISNLFGNAKASGENYGLESSISKTVTEIDGQKKEENDESEMLVTRSLLFDFSENSESSCDSIDDCTSVSTYQGSKMKPSSDDDSSVWSIQVNASSKDDEEDAFEDEVGSGKEEDECYDEQEEEDYCDDDAILDDLCEGLSKVSVNGVEFAGRHTRFVYNSDDELEGEEDCDAADEGLDSLANGVLRLKGMPTPKGKHLHFPMDD</sequence>
<dbReference type="EMBL" id="JAUIZM010000010">
    <property type="protein sequence ID" value="KAK1359848.1"/>
    <property type="molecule type" value="Genomic_DNA"/>
</dbReference>
<feature type="compositionally biased region" description="Polar residues" evidence="1">
    <location>
        <begin position="12"/>
        <end position="27"/>
    </location>
</feature>
<reference evidence="2" key="1">
    <citation type="submission" date="2023-02" db="EMBL/GenBank/DDBJ databases">
        <title>Genome of toxic invasive species Heracleum sosnowskyi carries increased number of genes despite the absence of recent whole-genome duplications.</title>
        <authorList>
            <person name="Schelkunov M."/>
            <person name="Shtratnikova V."/>
            <person name="Makarenko M."/>
            <person name="Klepikova A."/>
            <person name="Omelchenko D."/>
            <person name="Novikova G."/>
            <person name="Obukhova E."/>
            <person name="Bogdanov V."/>
            <person name="Penin A."/>
            <person name="Logacheva M."/>
        </authorList>
    </citation>
    <scope>NUCLEOTIDE SEQUENCE</scope>
    <source>
        <strain evidence="2">Hsosn_3</strain>
        <tissue evidence="2">Leaf</tissue>
    </source>
</reference>
<dbReference type="PANTHER" id="PTHR47512:SF3">
    <property type="entry name" value="CHALCONE-FLAVONONE ISOMERASE FAMILY PROTEIN"/>
    <property type="match status" value="1"/>
</dbReference>
<accession>A0AAD8H4Z1</accession>
<evidence type="ECO:0000256" key="1">
    <source>
        <dbReference type="SAM" id="MobiDB-lite"/>
    </source>
</evidence>
<protein>
    <submittedName>
        <fullName evidence="2">Chalcone-flavanone isomerase family protein</fullName>
    </submittedName>
</protein>